<sequence length="201" mass="22903">MLDKYGVGQDPYCYPGSSVLRNRLDLLDEHRLHQAERELSEIAVGSLPLFPPPYDLERLQHIHRTLFGDIYDWAGELRSVNIQKGDTLFCTPERIPPEAAKIIRHMEEANWFVDASQAELVTQIAQAYGDLNVIHPFREGNGRAQRILFEQIIVNAGFSVNWWLVKHAAWIPANIDAVACDYRGLEAIFERCINKPASAHI</sequence>
<evidence type="ECO:0000313" key="10">
    <source>
        <dbReference type="Proteomes" id="UP001154860"/>
    </source>
</evidence>
<keyword evidence="4" id="KW-0067">ATP-binding</keyword>
<keyword evidence="10" id="KW-1185">Reference proteome</keyword>
<keyword evidence="2" id="KW-0548">Nucleotidyltransferase</keyword>
<gene>
    <name evidence="9" type="ORF">JWR99_21080</name>
</gene>
<comment type="catalytic activity">
    <reaction evidence="7">
        <text>L-tyrosyl-[protein] + ATP = O-(5'-adenylyl)-L-tyrosyl-[protein] + diphosphate</text>
        <dbReference type="Rhea" id="RHEA:54288"/>
        <dbReference type="Rhea" id="RHEA-COMP:10136"/>
        <dbReference type="Rhea" id="RHEA-COMP:13846"/>
        <dbReference type="ChEBI" id="CHEBI:30616"/>
        <dbReference type="ChEBI" id="CHEBI:33019"/>
        <dbReference type="ChEBI" id="CHEBI:46858"/>
        <dbReference type="ChEBI" id="CHEBI:83624"/>
        <dbReference type="EC" id="2.7.7.108"/>
    </reaction>
</comment>
<dbReference type="Gene3D" id="1.10.3290.10">
    <property type="entry name" value="Fido-like domain"/>
    <property type="match status" value="1"/>
</dbReference>
<evidence type="ECO:0000256" key="2">
    <source>
        <dbReference type="ARBA" id="ARBA00022695"/>
    </source>
</evidence>
<name>A0A9X1C7L0_9PSED</name>
<dbReference type="InterPro" id="IPR036597">
    <property type="entry name" value="Fido-like_dom_sf"/>
</dbReference>
<accession>A0A9X1C7L0</accession>
<dbReference type="SUPFAM" id="SSF140931">
    <property type="entry name" value="Fic-like"/>
    <property type="match status" value="1"/>
</dbReference>
<evidence type="ECO:0000313" key="9">
    <source>
        <dbReference type="EMBL" id="MBN2978305.1"/>
    </source>
</evidence>
<keyword evidence="3" id="KW-0547">Nucleotide-binding</keyword>
<dbReference type="PROSITE" id="PS51459">
    <property type="entry name" value="FIDO"/>
    <property type="match status" value="1"/>
</dbReference>
<evidence type="ECO:0000256" key="7">
    <source>
        <dbReference type="ARBA" id="ARBA00048696"/>
    </source>
</evidence>
<dbReference type="Proteomes" id="UP001154860">
    <property type="component" value="Unassembled WGS sequence"/>
</dbReference>
<dbReference type="NCBIfam" id="NF007672">
    <property type="entry name" value="PRK10347.1"/>
    <property type="match status" value="1"/>
</dbReference>
<evidence type="ECO:0000256" key="6">
    <source>
        <dbReference type="ARBA" id="ARBA00047939"/>
    </source>
</evidence>
<evidence type="ECO:0000256" key="4">
    <source>
        <dbReference type="ARBA" id="ARBA00022840"/>
    </source>
</evidence>
<dbReference type="EC" id="2.7.7.108" evidence="5"/>
<evidence type="ECO:0000256" key="3">
    <source>
        <dbReference type="ARBA" id="ARBA00022741"/>
    </source>
</evidence>
<dbReference type="RefSeq" id="WP_078731109.1">
    <property type="nucleotide sequence ID" value="NZ_JAFHKI010000143.1"/>
</dbReference>
<dbReference type="GO" id="GO:0005524">
    <property type="term" value="F:ATP binding"/>
    <property type="evidence" value="ECO:0007669"/>
    <property type="project" value="UniProtKB-KW"/>
</dbReference>
<comment type="catalytic activity">
    <reaction evidence="6">
        <text>L-threonyl-[protein] + ATP = 3-O-(5'-adenylyl)-L-threonyl-[protein] + diphosphate</text>
        <dbReference type="Rhea" id="RHEA:54292"/>
        <dbReference type="Rhea" id="RHEA-COMP:11060"/>
        <dbReference type="Rhea" id="RHEA-COMP:13847"/>
        <dbReference type="ChEBI" id="CHEBI:30013"/>
        <dbReference type="ChEBI" id="CHEBI:30616"/>
        <dbReference type="ChEBI" id="CHEBI:33019"/>
        <dbReference type="ChEBI" id="CHEBI:138113"/>
        <dbReference type="EC" id="2.7.7.108"/>
    </reaction>
</comment>
<dbReference type="GO" id="GO:0070733">
    <property type="term" value="F:AMPylase activity"/>
    <property type="evidence" value="ECO:0007669"/>
    <property type="project" value="UniProtKB-EC"/>
</dbReference>
<organism evidence="9 10">
    <name type="scientific">Pseudomonas lactucae</name>
    <dbReference type="NCBI Taxonomy" id="2813360"/>
    <lineage>
        <taxon>Bacteria</taxon>
        <taxon>Pseudomonadati</taxon>
        <taxon>Pseudomonadota</taxon>
        <taxon>Gammaproteobacteria</taxon>
        <taxon>Pseudomonadales</taxon>
        <taxon>Pseudomonadaceae</taxon>
        <taxon>Pseudomonas</taxon>
    </lineage>
</organism>
<dbReference type="AlphaFoldDB" id="A0A9X1C7L0"/>
<keyword evidence="1 9" id="KW-0808">Transferase</keyword>
<evidence type="ECO:0000256" key="1">
    <source>
        <dbReference type="ARBA" id="ARBA00022679"/>
    </source>
</evidence>
<comment type="caution">
    <text evidence="9">The sequence shown here is derived from an EMBL/GenBank/DDBJ whole genome shotgun (WGS) entry which is preliminary data.</text>
</comment>
<dbReference type="Pfam" id="PF02661">
    <property type="entry name" value="Fic"/>
    <property type="match status" value="1"/>
</dbReference>
<dbReference type="PANTHER" id="PTHR39560">
    <property type="entry name" value="PROTEIN ADENYLYLTRANSFERASE FIC-RELATED"/>
    <property type="match status" value="1"/>
</dbReference>
<proteinExistence type="predicted"/>
<reference evidence="9 10" key="2">
    <citation type="journal article" date="2023" name="Plant Pathol.">
        <title>Dismantling and reorganizing Pseudomonas marginalis sensu#lato.</title>
        <authorList>
            <person name="Sawada H."/>
            <person name="Fujikawa T."/>
            <person name="Satou M."/>
        </authorList>
    </citation>
    <scope>NUCLEOTIDE SEQUENCE [LARGE SCALE GENOMIC DNA]</scope>
    <source>
        <strain evidence="9 10">MAFF 301381</strain>
    </source>
</reference>
<evidence type="ECO:0000256" key="5">
    <source>
        <dbReference type="ARBA" id="ARBA00034531"/>
    </source>
</evidence>
<protein>
    <recommendedName>
        <fullName evidence="5">protein adenylyltransferase</fullName>
        <ecNumber evidence="5">2.7.7.108</ecNumber>
    </recommendedName>
</protein>
<reference evidence="9 10" key="1">
    <citation type="journal article" date="2021" name="Int. J. Syst. Evol. Microbiol.">
        <title>Pseudomonas lactucae sp. nov., a pathogen causing bacterial rot of lettuce in Japan.</title>
        <authorList>
            <person name="Sawada H."/>
            <person name="Fujikawa T."/>
            <person name="Satou M."/>
        </authorList>
    </citation>
    <scope>NUCLEOTIDE SEQUENCE [LARGE SCALE GENOMIC DNA]</scope>
    <source>
        <strain evidence="9 10">MAFF 301381</strain>
    </source>
</reference>
<dbReference type="GO" id="GO:0051302">
    <property type="term" value="P:regulation of cell division"/>
    <property type="evidence" value="ECO:0007669"/>
    <property type="project" value="TreeGrafter"/>
</dbReference>
<dbReference type="PANTHER" id="PTHR39560:SF1">
    <property type="entry name" value="PROTEIN ADENYLYLTRANSFERASE FIC-RELATED"/>
    <property type="match status" value="1"/>
</dbReference>
<dbReference type="EMBL" id="JAFHKJ010000094">
    <property type="protein sequence ID" value="MBN2978305.1"/>
    <property type="molecule type" value="Genomic_DNA"/>
</dbReference>
<evidence type="ECO:0000259" key="8">
    <source>
        <dbReference type="PROSITE" id="PS51459"/>
    </source>
</evidence>
<dbReference type="InterPro" id="IPR003812">
    <property type="entry name" value="Fido"/>
</dbReference>
<feature type="domain" description="Fido" evidence="8">
    <location>
        <begin position="54"/>
        <end position="191"/>
    </location>
</feature>